<feature type="domain" description="C2H2-type" evidence="7">
    <location>
        <begin position="224"/>
        <end position="247"/>
    </location>
</feature>
<keyword evidence="2" id="KW-0677">Repeat</keyword>
<reference evidence="8 9" key="2">
    <citation type="submission" date="2019-01" db="EMBL/GenBank/DDBJ databases">
        <title>The decoding of complex shrimp genome reveals the adaptation for benthos swimmer, frequently molting mechanism and breeding impact on genome.</title>
        <authorList>
            <person name="Sun Y."/>
            <person name="Gao Y."/>
            <person name="Yu Y."/>
        </authorList>
    </citation>
    <scope>NUCLEOTIDE SEQUENCE [LARGE SCALE GENOMIC DNA]</scope>
    <source>
        <tissue evidence="8">Muscle</tissue>
    </source>
</reference>
<evidence type="ECO:0000256" key="6">
    <source>
        <dbReference type="SAM" id="MobiDB-lite"/>
    </source>
</evidence>
<name>A0A3R7NFL2_PENVA</name>
<accession>A0A3R7NFL2</accession>
<dbReference type="InterPro" id="IPR013087">
    <property type="entry name" value="Znf_C2H2_type"/>
</dbReference>
<evidence type="ECO:0000256" key="2">
    <source>
        <dbReference type="ARBA" id="ARBA00022737"/>
    </source>
</evidence>
<dbReference type="SUPFAM" id="SSF57667">
    <property type="entry name" value="beta-beta-alpha zinc fingers"/>
    <property type="match status" value="1"/>
</dbReference>
<dbReference type="PROSITE" id="PS50157">
    <property type="entry name" value="ZINC_FINGER_C2H2_2"/>
    <property type="match status" value="2"/>
</dbReference>
<feature type="compositionally biased region" description="Acidic residues" evidence="6">
    <location>
        <begin position="149"/>
        <end position="163"/>
    </location>
</feature>
<evidence type="ECO:0000313" key="8">
    <source>
        <dbReference type="EMBL" id="ROT85880.1"/>
    </source>
</evidence>
<evidence type="ECO:0000256" key="1">
    <source>
        <dbReference type="ARBA" id="ARBA00022723"/>
    </source>
</evidence>
<dbReference type="SMART" id="SM00355">
    <property type="entry name" value="ZnF_C2H2"/>
    <property type="match status" value="2"/>
</dbReference>
<feature type="region of interest" description="Disordered" evidence="6">
    <location>
        <begin position="149"/>
        <end position="178"/>
    </location>
</feature>
<dbReference type="InterPro" id="IPR036236">
    <property type="entry name" value="Znf_C2H2_sf"/>
</dbReference>
<evidence type="ECO:0000259" key="7">
    <source>
        <dbReference type="PROSITE" id="PS50157"/>
    </source>
</evidence>
<dbReference type="AlphaFoldDB" id="A0A3R7NFL2"/>
<keyword evidence="9" id="KW-1185">Reference proteome</keyword>
<reference evidence="8 9" key="1">
    <citation type="submission" date="2018-04" db="EMBL/GenBank/DDBJ databases">
        <authorList>
            <person name="Zhang X."/>
            <person name="Yuan J."/>
            <person name="Li F."/>
            <person name="Xiang J."/>
        </authorList>
    </citation>
    <scope>NUCLEOTIDE SEQUENCE [LARGE SCALE GENOMIC DNA]</scope>
    <source>
        <tissue evidence="8">Muscle</tissue>
    </source>
</reference>
<sequence length="312" mass="35145">MEEDRSQTLVFEVSKVPSLTLCTNDDQGMLTQSLESKPSAEVGIQNGTRLNHVQTMNHTPMTSKLMEHVVEGTMVQIVDGPLEQIVDEQLATTDGQIVNGSIGQIVPTEMEPTVEGVIEQMANGVPPGVVKKEEILDDEVEEDALEAELDNDLLDEEEEEDDEVQIKQEKGRKLRSRRKKKRKLTFIPRKLNRIYQCDQCPAMFARDTQLKYHAKVHVDQTEKYECDQCHVVFSRMNKLMKHRQHAHQEALSCDQSSPTTNSATDGPDPNVNAVWGSWPASTCCQTCQQLPEPHSACTDIWREQPVAVLVLL</sequence>
<dbReference type="Gene3D" id="3.30.160.60">
    <property type="entry name" value="Classic Zinc Finger"/>
    <property type="match status" value="1"/>
</dbReference>
<keyword evidence="3 5" id="KW-0863">Zinc-finger</keyword>
<dbReference type="Pfam" id="PF00096">
    <property type="entry name" value="zf-C2H2"/>
    <property type="match status" value="1"/>
</dbReference>
<feature type="region of interest" description="Disordered" evidence="6">
    <location>
        <begin position="249"/>
        <end position="271"/>
    </location>
</feature>
<organism evidence="8 9">
    <name type="scientific">Penaeus vannamei</name>
    <name type="common">Whiteleg shrimp</name>
    <name type="synonym">Litopenaeus vannamei</name>
    <dbReference type="NCBI Taxonomy" id="6689"/>
    <lineage>
        <taxon>Eukaryota</taxon>
        <taxon>Metazoa</taxon>
        <taxon>Ecdysozoa</taxon>
        <taxon>Arthropoda</taxon>
        <taxon>Crustacea</taxon>
        <taxon>Multicrustacea</taxon>
        <taxon>Malacostraca</taxon>
        <taxon>Eumalacostraca</taxon>
        <taxon>Eucarida</taxon>
        <taxon>Decapoda</taxon>
        <taxon>Dendrobranchiata</taxon>
        <taxon>Penaeoidea</taxon>
        <taxon>Penaeidae</taxon>
        <taxon>Penaeus</taxon>
    </lineage>
</organism>
<dbReference type="OrthoDB" id="8117402at2759"/>
<evidence type="ECO:0000256" key="3">
    <source>
        <dbReference type="ARBA" id="ARBA00022771"/>
    </source>
</evidence>
<dbReference type="GO" id="GO:0008270">
    <property type="term" value="F:zinc ion binding"/>
    <property type="evidence" value="ECO:0007669"/>
    <property type="project" value="UniProtKB-KW"/>
</dbReference>
<feature type="compositionally biased region" description="Polar residues" evidence="6">
    <location>
        <begin position="253"/>
        <end position="264"/>
    </location>
</feature>
<keyword evidence="1" id="KW-0479">Metal-binding</keyword>
<keyword evidence="4" id="KW-0862">Zinc</keyword>
<dbReference type="PROSITE" id="PS00028">
    <property type="entry name" value="ZINC_FINGER_C2H2_1"/>
    <property type="match status" value="2"/>
</dbReference>
<feature type="domain" description="C2H2-type" evidence="7">
    <location>
        <begin position="195"/>
        <end position="222"/>
    </location>
</feature>
<evidence type="ECO:0000256" key="4">
    <source>
        <dbReference type="ARBA" id="ARBA00022833"/>
    </source>
</evidence>
<protein>
    <recommendedName>
        <fullName evidence="7">C2H2-type domain-containing protein</fullName>
    </recommendedName>
</protein>
<proteinExistence type="predicted"/>
<evidence type="ECO:0000313" key="9">
    <source>
        <dbReference type="Proteomes" id="UP000283509"/>
    </source>
</evidence>
<dbReference type="PANTHER" id="PTHR24379:SF121">
    <property type="entry name" value="C2H2-TYPE DOMAIN-CONTAINING PROTEIN"/>
    <property type="match status" value="1"/>
</dbReference>
<gene>
    <name evidence="8" type="ORF">C7M84_004435</name>
</gene>
<dbReference type="Proteomes" id="UP000283509">
    <property type="component" value="Unassembled WGS sequence"/>
</dbReference>
<dbReference type="PANTHER" id="PTHR24379">
    <property type="entry name" value="KRAB AND ZINC FINGER DOMAIN-CONTAINING"/>
    <property type="match status" value="1"/>
</dbReference>
<dbReference type="EMBL" id="QCYY01000159">
    <property type="protein sequence ID" value="ROT85880.1"/>
    <property type="molecule type" value="Genomic_DNA"/>
</dbReference>
<evidence type="ECO:0000256" key="5">
    <source>
        <dbReference type="PROSITE-ProRule" id="PRU00042"/>
    </source>
</evidence>
<comment type="caution">
    <text evidence="8">The sequence shown here is derived from an EMBL/GenBank/DDBJ whole genome shotgun (WGS) entry which is preliminary data.</text>
</comment>